<name>A0A8H8U3I6_9HELO</name>
<accession>A0A8H8U3I6</accession>
<feature type="region of interest" description="Disordered" evidence="1">
    <location>
        <begin position="114"/>
        <end position="133"/>
    </location>
</feature>
<dbReference type="Proteomes" id="UP000443090">
    <property type="component" value="Unassembled WGS sequence"/>
</dbReference>
<evidence type="ECO:0000313" key="2">
    <source>
        <dbReference type="EMBL" id="TVY32303.1"/>
    </source>
</evidence>
<feature type="compositionally biased region" description="Basic and acidic residues" evidence="1">
    <location>
        <begin position="124"/>
        <end position="133"/>
    </location>
</feature>
<dbReference type="AlphaFoldDB" id="A0A8H8U3I6"/>
<feature type="region of interest" description="Disordered" evidence="1">
    <location>
        <begin position="176"/>
        <end position="232"/>
    </location>
</feature>
<feature type="compositionally biased region" description="Low complexity" evidence="1">
    <location>
        <begin position="8"/>
        <end position="47"/>
    </location>
</feature>
<feature type="compositionally biased region" description="Polar residues" evidence="1">
    <location>
        <begin position="114"/>
        <end position="123"/>
    </location>
</feature>
<protein>
    <submittedName>
        <fullName evidence="2">Uncharacterized protein</fullName>
    </submittedName>
</protein>
<dbReference type="EMBL" id="QGMI01001762">
    <property type="protein sequence ID" value="TVY32303.1"/>
    <property type="molecule type" value="Genomic_DNA"/>
</dbReference>
<gene>
    <name evidence="2" type="ORF">LOCC1_G008906</name>
</gene>
<comment type="caution">
    <text evidence="2">The sequence shown here is derived from an EMBL/GenBank/DDBJ whole genome shotgun (WGS) entry which is preliminary data.</text>
</comment>
<evidence type="ECO:0000313" key="3">
    <source>
        <dbReference type="Proteomes" id="UP000443090"/>
    </source>
</evidence>
<proteinExistence type="predicted"/>
<organism evidence="2 3">
    <name type="scientific">Lachnellula occidentalis</name>
    <dbReference type="NCBI Taxonomy" id="215460"/>
    <lineage>
        <taxon>Eukaryota</taxon>
        <taxon>Fungi</taxon>
        <taxon>Dikarya</taxon>
        <taxon>Ascomycota</taxon>
        <taxon>Pezizomycotina</taxon>
        <taxon>Leotiomycetes</taxon>
        <taxon>Helotiales</taxon>
        <taxon>Lachnaceae</taxon>
        <taxon>Lachnellula</taxon>
    </lineage>
</organism>
<evidence type="ECO:0000256" key="1">
    <source>
        <dbReference type="SAM" id="MobiDB-lite"/>
    </source>
</evidence>
<reference evidence="2 3" key="1">
    <citation type="submission" date="2018-05" db="EMBL/GenBank/DDBJ databases">
        <title>Genome sequencing and assembly of the regulated plant pathogen Lachnellula willkommii and related sister species for the development of diagnostic species identification markers.</title>
        <authorList>
            <person name="Giroux E."/>
            <person name="Bilodeau G."/>
        </authorList>
    </citation>
    <scope>NUCLEOTIDE SEQUENCE [LARGE SCALE GENOMIC DNA]</scope>
    <source>
        <strain evidence="2 3">CBS 160.35</strain>
    </source>
</reference>
<dbReference type="OrthoDB" id="3920481at2759"/>
<keyword evidence="3" id="KW-1185">Reference proteome</keyword>
<feature type="non-terminal residue" evidence="2">
    <location>
        <position position="267"/>
    </location>
</feature>
<feature type="compositionally biased region" description="Polar residues" evidence="1">
    <location>
        <begin position="48"/>
        <end position="59"/>
    </location>
</feature>
<feature type="region of interest" description="Disordered" evidence="1">
    <location>
        <begin position="1"/>
        <end position="59"/>
    </location>
</feature>
<sequence>MSNSYLKPSSSSRLYRPQPQSSSQRTSMSSDSSSSSSSSTSSSASSSLHRFSTDSSSPRVETLRCSRCAMCVETVASSRAGNGDMGRVSPDDASASGMVRFGHNLTDIITTDSMGQTTETNGKGTKEHDDDERRDYEGIQRIIHNIQIETPPHHSSQDYPHFAPAMAENSRHDTQKYLTSSPPVQPPSPQHCHFSNTEHNTRIACSSHRDRDRGRGSLNMHATPPPPPLTGRHTTTSPLYWWPPTSPPFWCFNDVMPVQWLNVDSTS</sequence>